<keyword evidence="1" id="KW-1133">Transmembrane helix</keyword>
<keyword evidence="1" id="KW-0472">Membrane</keyword>
<feature type="transmembrane region" description="Helical" evidence="1">
    <location>
        <begin position="67"/>
        <end position="85"/>
    </location>
</feature>
<evidence type="ECO:0000313" key="2">
    <source>
        <dbReference type="EMBL" id="GLC25927.1"/>
    </source>
</evidence>
<keyword evidence="3" id="KW-1185">Reference proteome</keyword>
<organism evidence="2 3">
    <name type="scientific">Roseisolibacter agri</name>
    <dbReference type="NCBI Taxonomy" id="2014610"/>
    <lineage>
        <taxon>Bacteria</taxon>
        <taxon>Pseudomonadati</taxon>
        <taxon>Gemmatimonadota</taxon>
        <taxon>Gemmatimonadia</taxon>
        <taxon>Gemmatimonadales</taxon>
        <taxon>Gemmatimonadaceae</taxon>
        <taxon>Roseisolibacter</taxon>
    </lineage>
</organism>
<accession>A0AA37Q754</accession>
<dbReference type="AlphaFoldDB" id="A0AA37Q754"/>
<gene>
    <name evidence="2" type="ORF">rosag_24400</name>
</gene>
<dbReference type="RefSeq" id="WP_284350389.1">
    <property type="nucleotide sequence ID" value="NZ_BRXS01000003.1"/>
</dbReference>
<evidence type="ECO:0000313" key="3">
    <source>
        <dbReference type="Proteomes" id="UP001161325"/>
    </source>
</evidence>
<comment type="caution">
    <text evidence="2">The sequence shown here is derived from an EMBL/GenBank/DDBJ whole genome shotgun (WGS) entry which is preliminary data.</text>
</comment>
<name>A0AA37Q754_9BACT</name>
<evidence type="ECO:0000256" key="1">
    <source>
        <dbReference type="SAM" id="Phobius"/>
    </source>
</evidence>
<proteinExistence type="predicted"/>
<sequence>MGTEIPTIYHAIGWAWAFGCVAVVRYACALRHLDPREPRARWLALTRGPLAPRAAFTAVGWRARNEALVFAAPALLAVLVGLALTA</sequence>
<reference evidence="2" key="1">
    <citation type="submission" date="2022-08" db="EMBL/GenBank/DDBJ databases">
        <title>Draft genome sequencing of Roseisolibacter agri AW1220.</title>
        <authorList>
            <person name="Tobiishi Y."/>
            <person name="Tonouchi A."/>
        </authorList>
    </citation>
    <scope>NUCLEOTIDE SEQUENCE</scope>
    <source>
        <strain evidence="2">AW1220</strain>
    </source>
</reference>
<keyword evidence="1" id="KW-0812">Transmembrane</keyword>
<dbReference type="Proteomes" id="UP001161325">
    <property type="component" value="Unassembled WGS sequence"/>
</dbReference>
<protein>
    <submittedName>
        <fullName evidence="2">Uncharacterized protein</fullName>
    </submittedName>
</protein>
<dbReference type="EMBL" id="BRXS01000003">
    <property type="protein sequence ID" value="GLC25927.1"/>
    <property type="molecule type" value="Genomic_DNA"/>
</dbReference>
<feature type="transmembrane region" description="Helical" evidence="1">
    <location>
        <begin position="12"/>
        <end position="30"/>
    </location>
</feature>